<feature type="transmembrane region" description="Helical" evidence="3">
    <location>
        <begin position="1047"/>
        <end position="1076"/>
    </location>
</feature>
<dbReference type="SUPFAM" id="SSF103473">
    <property type="entry name" value="MFS general substrate transporter"/>
    <property type="match status" value="1"/>
</dbReference>
<dbReference type="EMBL" id="JBBWRZ010000011">
    <property type="protein sequence ID" value="KAK8226106.1"/>
    <property type="molecule type" value="Genomic_DNA"/>
</dbReference>
<feature type="region of interest" description="Disordered" evidence="2">
    <location>
        <begin position="650"/>
        <end position="725"/>
    </location>
</feature>
<keyword evidence="6" id="KW-1185">Reference proteome</keyword>
<feature type="transmembrane region" description="Helical" evidence="3">
    <location>
        <begin position="509"/>
        <end position="532"/>
    </location>
</feature>
<feature type="transmembrane region" description="Helical" evidence="3">
    <location>
        <begin position="1144"/>
        <end position="1163"/>
    </location>
</feature>
<evidence type="ECO:0000256" key="1">
    <source>
        <dbReference type="ARBA" id="ARBA00004141"/>
    </source>
</evidence>
<proteinExistence type="predicted"/>
<feature type="transmembrane region" description="Helical" evidence="3">
    <location>
        <begin position="837"/>
        <end position="857"/>
    </location>
</feature>
<dbReference type="PROSITE" id="PS50850">
    <property type="entry name" value="MFS"/>
    <property type="match status" value="1"/>
</dbReference>
<evidence type="ECO:0000259" key="4">
    <source>
        <dbReference type="PROSITE" id="PS50850"/>
    </source>
</evidence>
<name>A0ABR1YDN5_9PEZI</name>
<protein>
    <submittedName>
        <fullName evidence="5">ASST-domain-containing protein</fullName>
    </submittedName>
</protein>
<feature type="transmembrane region" description="Helical" evidence="3">
    <location>
        <begin position="894"/>
        <end position="917"/>
    </location>
</feature>
<dbReference type="Pfam" id="PF14269">
    <property type="entry name" value="Arylsulfotran_2"/>
    <property type="match status" value="1"/>
</dbReference>
<dbReference type="PANTHER" id="PTHR35340:SF9">
    <property type="entry name" value="ASST-DOMAIN-CONTAINING PROTEIN"/>
    <property type="match status" value="1"/>
</dbReference>
<dbReference type="InterPro" id="IPR053143">
    <property type="entry name" value="Arylsulfate_ST"/>
</dbReference>
<feature type="transmembrane region" description="Helical" evidence="3">
    <location>
        <begin position="1250"/>
        <end position="1269"/>
    </location>
</feature>
<dbReference type="Gene3D" id="1.20.1250.20">
    <property type="entry name" value="MFS general substrate transporter like domains"/>
    <property type="match status" value="1"/>
</dbReference>
<keyword evidence="3" id="KW-1133">Transmembrane helix</keyword>
<comment type="subcellular location">
    <subcellularLocation>
        <location evidence="1">Membrane</location>
        <topology evidence="1">Multi-pass membrane protein</topology>
    </subcellularLocation>
</comment>
<feature type="transmembrane region" description="Helical" evidence="3">
    <location>
        <begin position="947"/>
        <end position="969"/>
    </location>
</feature>
<dbReference type="InterPro" id="IPR036259">
    <property type="entry name" value="MFS_trans_sf"/>
</dbReference>
<feature type="compositionally biased region" description="Polar residues" evidence="2">
    <location>
        <begin position="678"/>
        <end position="687"/>
    </location>
</feature>
<dbReference type="Pfam" id="PF07690">
    <property type="entry name" value="MFS_1"/>
    <property type="match status" value="1"/>
</dbReference>
<dbReference type="Proteomes" id="UP001492380">
    <property type="component" value="Unassembled WGS sequence"/>
</dbReference>
<dbReference type="InterPro" id="IPR011701">
    <property type="entry name" value="MFS"/>
</dbReference>
<gene>
    <name evidence="5" type="ORF">HDK90DRAFT_420302</name>
</gene>
<comment type="caution">
    <text evidence="5">The sequence shown here is derived from an EMBL/GenBank/DDBJ whole genome shotgun (WGS) entry which is preliminary data.</text>
</comment>
<organism evidence="5 6">
    <name type="scientific">Phyllosticta capitalensis</name>
    <dbReference type="NCBI Taxonomy" id="121624"/>
    <lineage>
        <taxon>Eukaryota</taxon>
        <taxon>Fungi</taxon>
        <taxon>Dikarya</taxon>
        <taxon>Ascomycota</taxon>
        <taxon>Pezizomycotina</taxon>
        <taxon>Dothideomycetes</taxon>
        <taxon>Dothideomycetes incertae sedis</taxon>
        <taxon>Botryosphaeriales</taxon>
        <taxon>Phyllostictaceae</taxon>
        <taxon>Phyllosticta</taxon>
    </lineage>
</organism>
<dbReference type="InterPro" id="IPR020846">
    <property type="entry name" value="MFS_dom"/>
</dbReference>
<feature type="transmembrane region" description="Helical" evidence="3">
    <location>
        <begin position="1109"/>
        <end position="1132"/>
    </location>
</feature>
<reference evidence="5 6" key="1">
    <citation type="submission" date="2024-04" db="EMBL/GenBank/DDBJ databases">
        <title>Phyllosticta paracitricarpa is synonymous to the EU quarantine fungus P. citricarpa based on phylogenomic analyses.</title>
        <authorList>
            <consortium name="Lawrence Berkeley National Laboratory"/>
            <person name="Van Ingen-Buijs V.A."/>
            <person name="Van Westerhoven A.C."/>
            <person name="Haridas S."/>
            <person name="Skiadas P."/>
            <person name="Martin F."/>
            <person name="Groenewald J.Z."/>
            <person name="Crous P.W."/>
            <person name="Seidl M.F."/>
        </authorList>
    </citation>
    <scope>NUCLEOTIDE SEQUENCE [LARGE SCALE GENOMIC DNA]</scope>
    <source>
        <strain evidence="5 6">CBS 123374</strain>
    </source>
</reference>
<evidence type="ECO:0000313" key="6">
    <source>
        <dbReference type="Proteomes" id="UP001492380"/>
    </source>
</evidence>
<evidence type="ECO:0000313" key="5">
    <source>
        <dbReference type="EMBL" id="KAK8226106.1"/>
    </source>
</evidence>
<feature type="compositionally biased region" description="Low complexity" evidence="2">
    <location>
        <begin position="707"/>
        <end position="721"/>
    </location>
</feature>
<keyword evidence="3" id="KW-0812">Transmembrane</keyword>
<evidence type="ECO:0000256" key="2">
    <source>
        <dbReference type="SAM" id="MobiDB-lite"/>
    </source>
</evidence>
<feature type="transmembrane region" description="Helical" evidence="3">
    <location>
        <begin position="863"/>
        <end position="882"/>
    </location>
</feature>
<keyword evidence="3" id="KW-0472">Membrane</keyword>
<feature type="domain" description="Major facilitator superfamily (MFS) profile" evidence="4">
    <location>
        <begin position="763"/>
        <end position="1274"/>
    </location>
</feature>
<dbReference type="InterPro" id="IPR039535">
    <property type="entry name" value="ASST-like"/>
</dbReference>
<feature type="non-terminal residue" evidence="5">
    <location>
        <position position="1"/>
    </location>
</feature>
<feature type="compositionally biased region" description="Low complexity" evidence="2">
    <location>
        <begin position="650"/>
        <end position="659"/>
    </location>
</feature>
<sequence length="1290" mass="142198">RPELHAPIIHFDVLWPDFVSPGYIFLAPYRNHDPGPYIYDNYGVLCTYQGKDHLCFYQGEQYQGFARGHGLIVNDEYRIVKTVESGGSTAQADMHEFRVLPDGKTALLTVYQTRQYDLSAFGIELGMGWIVDSVFQEVDIETGDVVFEWRALDHISPSFSYTMPDTTDTSGTGRSADRPWDYFHINSIDKNDDGDYLISSRHMAAVYKLSGVDGHVMWELNGANPSFHNLDLHFSSQHHARWTKENGTHTILTLFDNASNNFNITNPWSRGMVVAINHIDRTATMTQEWLAPDAAGGVLAGSQGNIQTLKDGHVMIGWGDHPFFSEHLPTGEAVMYGKLALPESGVMNYRAYKFEWKATPKDNPALYTYSRTGTSVAGMVFYVSWNGATEVKEWKFYGSNSAQGPWETVARTNKTGFETMLRTETVRNFGFAEAVDKDGHVLRRSSVTKTFVPSAALMAACDDFGCQHQPEGEHIEAIPPFVADGGAHWDTGLKSNTYYTSPPKTAGSFFLSIAGPAAVGFGILLLLAICLYKHRAMRSVSGWQRSLQQKGVDLREWWWRRADWLTVTGPWTILEAGREDCSRQWLVDRIQAEVSSVSSFFYTLGVKGVLPTRQPVHHCPPPTRPGRVLSCVALIFSGWLSAPSHSLALPLPPRSFSRRPTMRDRNLSQLPAQGDPADSSTGTSIRQNRAHQRHGSDVYRRNSLNFNNNQQSTSHSQSSSTYGHSRSVSLGRLENYDDPDMYTPVEHSKPLPASWLNMPHKGQLAILAMSRLVDFFQMAALQTFMVHQLKSFDPTLPDSSVAHQAGVLQGSFTAAQIVTSVLWGRVADQPWCGRKRVLLVGLIGTSVSCIGVGFSQTFLQATVWRMLGGAINGTVGSARTMVAETVEKRFHSRAFLLLPLAFNVANILGPVFSGLLVEPVAAYPKLFGVDGVFGGATGVQWMERYPYAMPNVLCAILLLAEAFFVHFFLRETLASIRNAKVPLPGPMDQLRSLVSRITSRGSAQYSVLEDQSDGLLAGVDSDAMEMSPMGAKSKAAKRPQVLPFNRIWTANVLAVLLSIAIFDFHMGAFSSLWIVFLSTDRPQSAIVARFVKRSNPFIFSGGLAFEPAAIGFALAVLGVVGLALQLSIYPWANSRFGLMRCFRYSLFLFPMAYFLAPYLALLPSQTPAPSPASGFWVWIGISLILTLQVSARTFALPASIILLNNSSPHPSVLATIHGIGQSVSSTFRTVGPIAAGYWYGVGLEKGIVGLSWWVVAAISSIGCVASFWVRNGTGHEILLPGEEPPENSEK</sequence>
<feature type="transmembrane region" description="Helical" evidence="3">
    <location>
        <begin position="1175"/>
        <end position="1203"/>
    </location>
</feature>
<dbReference type="PANTHER" id="PTHR35340">
    <property type="entry name" value="PQQ ENZYME REPEAT PROTEIN-RELATED"/>
    <property type="match status" value="1"/>
</dbReference>
<evidence type="ECO:0000256" key="3">
    <source>
        <dbReference type="SAM" id="Phobius"/>
    </source>
</evidence>
<accession>A0ABR1YDN5</accession>